<dbReference type="PANTHER" id="PTHR43537">
    <property type="entry name" value="TRANSCRIPTIONAL REGULATOR, GNTR FAMILY"/>
    <property type="match status" value="1"/>
</dbReference>
<organism evidence="5 6">
    <name type="scientific">Microbacterium maritypicum MF109</name>
    <dbReference type="NCBI Taxonomy" id="1333857"/>
    <lineage>
        <taxon>Bacteria</taxon>
        <taxon>Bacillati</taxon>
        <taxon>Actinomycetota</taxon>
        <taxon>Actinomycetes</taxon>
        <taxon>Micrococcales</taxon>
        <taxon>Microbacteriaceae</taxon>
        <taxon>Microbacterium</taxon>
    </lineage>
</organism>
<keyword evidence="3" id="KW-0804">Transcription</keyword>
<dbReference type="SUPFAM" id="SSF48008">
    <property type="entry name" value="GntR ligand-binding domain-like"/>
    <property type="match status" value="1"/>
</dbReference>
<dbReference type="PROSITE" id="PS50949">
    <property type="entry name" value="HTH_GNTR"/>
    <property type="match status" value="1"/>
</dbReference>
<keyword evidence="1" id="KW-0805">Transcription regulation</keyword>
<evidence type="ECO:0000313" key="5">
    <source>
        <dbReference type="EMBL" id="EQM72786.1"/>
    </source>
</evidence>
<dbReference type="Pfam" id="PF07729">
    <property type="entry name" value="FCD"/>
    <property type="match status" value="1"/>
</dbReference>
<feature type="domain" description="HTH gntR-type" evidence="4">
    <location>
        <begin position="9"/>
        <end position="76"/>
    </location>
</feature>
<comment type="caution">
    <text evidence="5">The sequence shown here is derived from an EMBL/GenBank/DDBJ whole genome shotgun (WGS) entry which is preliminary data.</text>
</comment>
<dbReference type="InterPro" id="IPR011711">
    <property type="entry name" value="GntR_C"/>
</dbReference>
<dbReference type="Proteomes" id="UP000016033">
    <property type="component" value="Unassembled WGS sequence"/>
</dbReference>
<dbReference type="PATRIC" id="fig|1333857.3.peg.3802"/>
<dbReference type="Pfam" id="PF00392">
    <property type="entry name" value="GntR"/>
    <property type="match status" value="1"/>
</dbReference>
<dbReference type="InterPro" id="IPR000524">
    <property type="entry name" value="Tscrpt_reg_HTH_GntR"/>
</dbReference>
<dbReference type="SUPFAM" id="SSF46785">
    <property type="entry name" value="Winged helix' DNA-binding domain"/>
    <property type="match status" value="1"/>
</dbReference>
<dbReference type="SMART" id="SM00345">
    <property type="entry name" value="HTH_GNTR"/>
    <property type="match status" value="1"/>
</dbReference>
<dbReference type="Gene3D" id="1.10.10.10">
    <property type="entry name" value="Winged helix-like DNA-binding domain superfamily/Winged helix DNA-binding domain"/>
    <property type="match status" value="1"/>
</dbReference>
<protein>
    <recommendedName>
        <fullName evidence="4">HTH gntR-type domain-containing protein</fullName>
    </recommendedName>
</protein>
<accession>T5KD60</accession>
<evidence type="ECO:0000256" key="2">
    <source>
        <dbReference type="ARBA" id="ARBA00023125"/>
    </source>
</evidence>
<dbReference type="EMBL" id="ATAO01000250">
    <property type="protein sequence ID" value="EQM72786.1"/>
    <property type="molecule type" value="Genomic_DNA"/>
</dbReference>
<dbReference type="GO" id="GO:0003677">
    <property type="term" value="F:DNA binding"/>
    <property type="evidence" value="ECO:0007669"/>
    <property type="project" value="UniProtKB-KW"/>
</dbReference>
<dbReference type="PANTHER" id="PTHR43537:SF45">
    <property type="entry name" value="GNTR FAMILY REGULATORY PROTEIN"/>
    <property type="match status" value="1"/>
</dbReference>
<keyword evidence="2" id="KW-0238">DNA-binding</keyword>
<dbReference type="RefSeq" id="WP_021201691.1">
    <property type="nucleotide sequence ID" value="NZ_ATAO01000250.1"/>
</dbReference>
<dbReference type="InterPro" id="IPR036388">
    <property type="entry name" value="WH-like_DNA-bd_sf"/>
</dbReference>
<dbReference type="Gene3D" id="1.20.120.530">
    <property type="entry name" value="GntR ligand-binding domain-like"/>
    <property type="match status" value="1"/>
</dbReference>
<reference evidence="5 6" key="1">
    <citation type="journal article" date="2013" name="Genome Announc.">
        <title>Whole-genome sequences of five oyster-associated bacteria show potential for crude oil hydrocarbon degradation.</title>
        <authorList>
            <person name="Chauhan A."/>
            <person name="Green S."/>
            <person name="Pathak A."/>
            <person name="Thomas J."/>
            <person name="Venkatramanan R."/>
        </authorList>
    </citation>
    <scope>NUCLEOTIDE SEQUENCE [LARGE SCALE GENOMIC DNA]</scope>
    <source>
        <strain evidence="5 6">MF109</strain>
    </source>
</reference>
<sequence>MTQTVTRGESLGAQVARVLRQRIVRGELAPGARITEEALAEEFSVSRGPVRDALTQLSFEKLVEVQRPRGVYIVGLTRDDVDQLYSLRGALEQLALSRAMRVDDDERWEAISAAVARMAEAADAGDHAAFVTADLEFHSQIYALADHPRLEGAWNQYLPTFTALLEVTINHDEDLHESSDDHVKLLEVMRTGTQEAAAEVLSAHLDGARERMLHEVGGR</sequence>
<dbReference type="CDD" id="cd07377">
    <property type="entry name" value="WHTH_GntR"/>
    <property type="match status" value="1"/>
</dbReference>
<dbReference type="InterPro" id="IPR008920">
    <property type="entry name" value="TF_FadR/GntR_C"/>
</dbReference>
<evidence type="ECO:0000256" key="1">
    <source>
        <dbReference type="ARBA" id="ARBA00023015"/>
    </source>
</evidence>
<name>T5KD60_MICMQ</name>
<gene>
    <name evidence="5" type="ORF">L687_08890</name>
</gene>
<dbReference type="AlphaFoldDB" id="T5KD60"/>
<dbReference type="SMART" id="SM00895">
    <property type="entry name" value="FCD"/>
    <property type="match status" value="1"/>
</dbReference>
<evidence type="ECO:0000259" key="4">
    <source>
        <dbReference type="PROSITE" id="PS50949"/>
    </source>
</evidence>
<evidence type="ECO:0000256" key="3">
    <source>
        <dbReference type="ARBA" id="ARBA00023163"/>
    </source>
</evidence>
<proteinExistence type="predicted"/>
<dbReference type="InterPro" id="IPR036390">
    <property type="entry name" value="WH_DNA-bd_sf"/>
</dbReference>
<dbReference type="GO" id="GO:0003700">
    <property type="term" value="F:DNA-binding transcription factor activity"/>
    <property type="evidence" value="ECO:0007669"/>
    <property type="project" value="InterPro"/>
</dbReference>
<evidence type="ECO:0000313" key="6">
    <source>
        <dbReference type="Proteomes" id="UP000016033"/>
    </source>
</evidence>